<protein>
    <submittedName>
        <fullName evidence="1">Uncharacterized protein</fullName>
    </submittedName>
</protein>
<dbReference type="AlphaFoldDB" id="A0A9K3PY19"/>
<sequence>MRGSACHFCNIPNVLTLQPRQTSGQDAKAAACTKDDNASHKNLAGNELQSIKRKGTMSHWGDAGVPEALI</sequence>
<gene>
    <name evidence="1" type="ORF">IV203_036479</name>
</gene>
<name>A0A9K3PY19_9STRA</name>
<comment type="caution">
    <text evidence="1">The sequence shown here is derived from an EMBL/GenBank/DDBJ whole genome shotgun (WGS) entry which is preliminary data.</text>
</comment>
<reference evidence="1" key="1">
    <citation type="journal article" date="2021" name="Sci. Rep.">
        <title>Diploid genomic architecture of Nitzschia inconspicua, an elite biomass production diatom.</title>
        <authorList>
            <person name="Oliver A."/>
            <person name="Podell S."/>
            <person name="Pinowska A."/>
            <person name="Traller J.C."/>
            <person name="Smith S.R."/>
            <person name="McClure R."/>
            <person name="Beliaev A."/>
            <person name="Bohutskyi P."/>
            <person name="Hill E.A."/>
            <person name="Rabines A."/>
            <person name="Zheng H."/>
            <person name="Allen L.Z."/>
            <person name="Kuo A."/>
            <person name="Grigoriev I.V."/>
            <person name="Allen A.E."/>
            <person name="Hazlebeck D."/>
            <person name="Allen E.E."/>
        </authorList>
    </citation>
    <scope>NUCLEOTIDE SEQUENCE</scope>
    <source>
        <strain evidence="1">Hildebrandi</strain>
    </source>
</reference>
<evidence type="ECO:0000313" key="2">
    <source>
        <dbReference type="Proteomes" id="UP000693970"/>
    </source>
</evidence>
<organism evidence="1 2">
    <name type="scientific">Nitzschia inconspicua</name>
    <dbReference type="NCBI Taxonomy" id="303405"/>
    <lineage>
        <taxon>Eukaryota</taxon>
        <taxon>Sar</taxon>
        <taxon>Stramenopiles</taxon>
        <taxon>Ochrophyta</taxon>
        <taxon>Bacillariophyta</taxon>
        <taxon>Bacillariophyceae</taxon>
        <taxon>Bacillariophycidae</taxon>
        <taxon>Bacillariales</taxon>
        <taxon>Bacillariaceae</taxon>
        <taxon>Nitzschia</taxon>
    </lineage>
</organism>
<reference evidence="1" key="2">
    <citation type="submission" date="2021-04" db="EMBL/GenBank/DDBJ databases">
        <authorList>
            <person name="Podell S."/>
        </authorList>
    </citation>
    <scope>NUCLEOTIDE SEQUENCE</scope>
    <source>
        <strain evidence="1">Hildebrandi</strain>
    </source>
</reference>
<dbReference type="Proteomes" id="UP000693970">
    <property type="component" value="Unassembled WGS sequence"/>
</dbReference>
<keyword evidence="2" id="KW-1185">Reference proteome</keyword>
<dbReference type="EMBL" id="JAGRRH010000013">
    <property type="protein sequence ID" value="KAG7361379.1"/>
    <property type="molecule type" value="Genomic_DNA"/>
</dbReference>
<proteinExistence type="predicted"/>
<accession>A0A9K3PY19</accession>
<evidence type="ECO:0000313" key="1">
    <source>
        <dbReference type="EMBL" id="KAG7361379.1"/>
    </source>
</evidence>